<keyword evidence="15" id="KW-0325">Glycoprotein</keyword>
<evidence type="ECO:0000256" key="14">
    <source>
        <dbReference type="ARBA" id="ARBA00023136"/>
    </source>
</evidence>
<dbReference type="EMBL" id="JANQDX010000020">
    <property type="protein sequence ID" value="KAL0903316.1"/>
    <property type="molecule type" value="Genomic_DNA"/>
</dbReference>
<comment type="subcellular location">
    <subcellularLocation>
        <location evidence="1">Cell membrane</location>
        <topology evidence="1">Single-pass membrane protein</topology>
    </subcellularLocation>
</comment>
<evidence type="ECO:0000256" key="1">
    <source>
        <dbReference type="ARBA" id="ARBA00004162"/>
    </source>
</evidence>
<keyword evidence="8" id="KW-0732">Signal</keyword>
<dbReference type="GO" id="GO:0005886">
    <property type="term" value="C:plasma membrane"/>
    <property type="evidence" value="ECO:0007669"/>
    <property type="project" value="UniProtKB-SubCell"/>
</dbReference>
<dbReference type="Pfam" id="PF00560">
    <property type="entry name" value="LRR_1"/>
    <property type="match status" value="5"/>
</dbReference>
<dbReference type="Proteomes" id="UP001552299">
    <property type="component" value="Unassembled WGS sequence"/>
</dbReference>
<dbReference type="SUPFAM" id="SSF52058">
    <property type="entry name" value="L domain-like"/>
    <property type="match status" value="1"/>
</dbReference>
<dbReference type="EC" id="2.7.11.1" evidence="2"/>
<evidence type="ECO:0000256" key="13">
    <source>
        <dbReference type="ARBA" id="ARBA00022989"/>
    </source>
</evidence>
<dbReference type="PANTHER" id="PTHR48004:SF58">
    <property type="entry name" value="OS01G0162200 PROTEIN"/>
    <property type="match status" value="1"/>
</dbReference>
<dbReference type="Gene3D" id="3.80.10.10">
    <property type="entry name" value="Ribonuclease Inhibitor"/>
    <property type="match status" value="3"/>
</dbReference>
<dbReference type="FunFam" id="3.80.10.10:FF:000288">
    <property type="entry name" value="LRR receptor-like serine/threonine-protein kinase EFR"/>
    <property type="match status" value="1"/>
</dbReference>
<proteinExistence type="predicted"/>
<keyword evidence="11" id="KW-0418">Kinase</keyword>
<dbReference type="SUPFAM" id="SSF52047">
    <property type="entry name" value="RNI-like"/>
    <property type="match status" value="1"/>
</dbReference>
<dbReference type="FunFam" id="3.80.10.10:FF:000383">
    <property type="entry name" value="Leucine-rich repeat receptor protein kinase EMS1"/>
    <property type="match status" value="1"/>
</dbReference>
<keyword evidence="14" id="KW-0472">Membrane</keyword>
<evidence type="ECO:0000256" key="8">
    <source>
        <dbReference type="ARBA" id="ARBA00022729"/>
    </source>
</evidence>
<keyword evidence="9" id="KW-0677">Repeat</keyword>
<evidence type="ECO:0000256" key="9">
    <source>
        <dbReference type="ARBA" id="ARBA00022737"/>
    </source>
</evidence>
<keyword evidence="7" id="KW-0812">Transmembrane</keyword>
<keyword evidence="5" id="KW-0433">Leucine-rich repeat</keyword>
<evidence type="ECO:0000256" key="10">
    <source>
        <dbReference type="ARBA" id="ARBA00022741"/>
    </source>
</evidence>
<evidence type="ECO:0000256" key="5">
    <source>
        <dbReference type="ARBA" id="ARBA00022614"/>
    </source>
</evidence>
<evidence type="ECO:0000259" key="16">
    <source>
        <dbReference type="Pfam" id="PF23598"/>
    </source>
</evidence>
<keyword evidence="6" id="KW-0808">Transferase</keyword>
<gene>
    <name evidence="17" type="ORF">M5K25_027686</name>
</gene>
<dbReference type="GO" id="GO:0005524">
    <property type="term" value="F:ATP binding"/>
    <property type="evidence" value="ECO:0007669"/>
    <property type="project" value="UniProtKB-KW"/>
</dbReference>
<evidence type="ECO:0000256" key="6">
    <source>
        <dbReference type="ARBA" id="ARBA00022679"/>
    </source>
</evidence>
<comment type="caution">
    <text evidence="17">The sequence shown here is derived from an EMBL/GenBank/DDBJ whole genome shotgun (WGS) entry which is preliminary data.</text>
</comment>
<keyword evidence="18" id="KW-1185">Reference proteome</keyword>
<name>A0ABD0TUG4_DENTH</name>
<dbReference type="InterPro" id="IPR001611">
    <property type="entry name" value="Leu-rich_rpt"/>
</dbReference>
<accession>A0ABD0TUG4</accession>
<evidence type="ECO:0000256" key="7">
    <source>
        <dbReference type="ARBA" id="ARBA00022692"/>
    </source>
</evidence>
<evidence type="ECO:0000256" key="4">
    <source>
        <dbReference type="ARBA" id="ARBA00022527"/>
    </source>
</evidence>
<evidence type="ECO:0000256" key="2">
    <source>
        <dbReference type="ARBA" id="ARBA00012513"/>
    </source>
</evidence>
<keyword evidence="4" id="KW-0723">Serine/threonine-protein kinase</keyword>
<evidence type="ECO:0000256" key="11">
    <source>
        <dbReference type="ARBA" id="ARBA00022777"/>
    </source>
</evidence>
<dbReference type="Pfam" id="PF23598">
    <property type="entry name" value="LRR_14"/>
    <property type="match status" value="1"/>
</dbReference>
<dbReference type="PANTHER" id="PTHR48004">
    <property type="entry name" value="OS01G0149700 PROTEIN"/>
    <property type="match status" value="1"/>
</dbReference>
<sequence>MLGLDYHFAAEILHAHQINVLDKIGRIHLLPSIHGSIPSSLGYLSKLSFVSLFNNSLTGRIPPSLGNLSSLQHLDLYRNQLEGSMPEEIGNHPSLEYLQVPGNKLSGELPASLFNLSETCKGPIPASLPNASKLYIIDMSNNKFNGIIPSGLGRLRGLSVVKLEYNQLEANDHSSWQFLDALTNCSHLKILSLLDNKLSGTLPQSIANLSTTVQWVTFNFNQISGSIPSGIGNLVNLITLTLGSNLLTGAIPESIGKLARLELLNLNHNMLTKTLPSSIGNLTQLEYLRLENNGFEGPIPPSIGNLNSLAKLIIHENNLNGNIPKEVFGLPSILILSLAFNSLTGPIPSEIAGWKYLRELYFHENSLFGEIPISMSACVRLEVLDLSSNFIQGTIPPSMGDLKGLIRQDLSKNYLTGKIPEALGMLRSLEYLNFSFNRLVGEVPREGIFRNTTATSLQGNYGLCGGVLDLHLPACPHISSSEKRRKLRLPLLAILLPSMKEGFYFVYQRRKFQGVGLEETTHQEDGNRIRNRFFLFSHSLPMLEMMAIVVKDVEGTIGVEYRLEDLNHIMYHCKFSKEVFAALRSWGFQLQCLQVDSRLEKEKVFDFTQADTLFLKAVYQIWINRNKKKHCDGPVTPKMVAANVLANFNLVNISILWKQWETNWLYPIEISWCPPPSNWLKINFDGAYQIPYRAGLGIVVRDAKGNLLVAAGKNILHWDVNFIELQSIALLKEVMNEELLGALGIIIEGDNQKGDADIVQDDVNRIF</sequence>
<dbReference type="InterPro" id="IPR055414">
    <property type="entry name" value="LRR_R13L4/SHOC2-like"/>
</dbReference>
<evidence type="ECO:0000256" key="12">
    <source>
        <dbReference type="ARBA" id="ARBA00022840"/>
    </source>
</evidence>
<keyword evidence="12" id="KW-0067">ATP-binding</keyword>
<keyword evidence="13" id="KW-1133">Transmembrane helix</keyword>
<evidence type="ECO:0000313" key="18">
    <source>
        <dbReference type="Proteomes" id="UP001552299"/>
    </source>
</evidence>
<dbReference type="AlphaFoldDB" id="A0ABD0TUG4"/>
<dbReference type="GO" id="GO:0004674">
    <property type="term" value="F:protein serine/threonine kinase activity"/>
    <property type="evidence" value="ECO:0007669"/>
    <property type="project" value="UniProtKB-KW"/>
</dbReference>
<evidence type="ECO:0000256" key="15">
    <source>
        <dbReference type="ARBA" id="ARBA00023180"/>
    </source>
</evidence>
<feature type="domain" description="Disease resistance R13L4/SHOC-2-like LRR" evidence="16">
    <location>
        <begin position="250"/>
        <end position="340"/>
    </location>
</feature>
<reference evidence="17 18" key="1">
    <citation type="journal article" date="2024" name="Plant Biotechnol. J.">
        <title>Dendrobium thyrsiflorum genome and its molecular insights into genes involved in important horticultural traits.</title>
        <authorList>
            <person name="Chen B."/>
            <person name="Wang J.Y."/>
            <person name="Zheng P.J."/>
            <person name="Li K.L."/>
            <person name="Liang Y.M."/>
            <person name="Chen X.F."/>
            <person name="Zhang C."/>
            <person name="Zhao X."/>
            <person name="He X."/>
            <person name="Zhang G.Q."/>
            <person name="Liu Z.J."/>
            <person name="Xu Q."/>
        </authorList>
    </citation>
    <scope>NUCLEOTIDE SEQUENCE [LARGE SCALE GENOMIC DNA]</scope>
    <source>
        <strain evidence="17">GZMU011</strain>
    </source>
</reference>
<dbReference type="InterPro" id="IPR003591">
    <property type="entry name" value="Leu-rich_rpt_typical-subtyp"/>
</dbReference>
<protein>
    <recommendedName>
        <fullName evidence="2">non-specific serine/threonine protein kinase</fullName>
        <ecNumber evidence="2">2.7.11.1</ecNumber>
    </recommendedName>
</protein>
<dbReference type="InterPro" id="IPR052941">
    <property type="entry name" value="StomDev_PlantInt_Reg"/>
</dbReference>
<evidence type="ECO:0000256" key="3">
    <source>
        <dbReference type="ARBA" id="ARBA00022475"/>
    </source>
</evidence>
<organism evidence="17 18">
    <name type="scientific">Dendrobium thyrsiflorum</name>
    <name type="common">Pinecone-like raceme dendrobium</name>
    <name type="synonym">Orchid</name>
    <dbReference type="NCBI Taxonomy" id="117978"/>
    <lineage>
        <taxon>Eukaryota</taxon>
        <taxon>Viridiplantae</taxon>
        <taxon>Streptophyta</taxon>
        <taxon>Embryophyta</taxon>
        <taxon>Tracheophyta</taxon>
        <taxon>Spermatophyta</taxon>
        <taxon>Magnoliopsida</taxon>
        <taxon>Liliopsida</taxon>
        <taxon>Asparagales</taxon>
        <taxon>Orchidaceae</taxon>
        <taxon>Epidendroideae</taxon>
        <taxon>Malaxideae</taxon>
        <taxon>Dendrobiinae</taxon>
        <taxon>Dendrobium</taxon>
    </lineage>
</organism>
<dbReference type="Pfam" id="PF13855">
    <property type="entry name" value="LRR_8"/>
    <property type="match status" value="1"/>
</dbReference>
<dbReference type="InterPro" id="IPR032675">
    <property type="entry name" value="LRR_dom_sf"/>
</dbReference>
<dbReference type="SMART" id="SM00369">
    <property type="entry name" value="LRR_TYP"/>
    <property type="match status" value="6"/>
</dbReference>
<evidence type="ECO:0000313" key="17">
    <source>
        <dbReference type="EMBL" id="KAL0903316.1"/>
    </source>
</evidence>
<keyword evidence="10" id="KW-0547">Nucleotide-binding</keyword>
<keyword evidence="3" id="KW-1003">Cell membrane</keyword>